<dbReference type="GO" id="GO:0016787">
    <property type="term" value="F:hydrolase activity"/>
    <property type="evidence" value="ECO:0007669"/>
    <property type="project" value="UniProtKB-KW"/>
</dbReference>
<comment type="caution">
    <text evidence="2">The sequence shown here is derived from an EMBL/GenBank/DDBJ whole genome shotgun (WGS) entry which is preliminary data.</text>
</comment>
<sequence>MKFAIDPAALPGAARAVMAANRAALAVYQGPHSTGDPSLRERLAKVTRPTLVVWGESDQVVDADYGRAFAAAIPEAGFQLLHDTGHLPQIETPDQLLAVVWDFTENHA</sequence>
<organism evidence="2 3">
    <name type="scientific">Streptomyces humicola</name>
    <dbReference type="NCBI Taxonomy" id="2953240"/>
    <lineage>
        <taxon>Bacteria</taxon>
        <taxon>Bacillati</taxon>
        <taxon>Actinomycetota</taxon>
        <taxon>Actinomycetes</taxon>
        <taxon>Kitasatosporales</taxon>
        <taxon>Streptomycetaceae</taxon>
        <taxon>Streptomyces</taxon>
    </lineage>
</organism>
<dbReference type="Proteomes" id="UP001057702">
    <property type="component" value="Unassembled WGS sequence"/>
</dbReference>
<gene>
    <name evidence="2" type="ORF">NGB36_02030</name>
</gene>
<keyword evidence="2" id="KW-0378">Hydrolase</keyword>
<evidence type="ECO:0000313" key="3">
    <source>
        <dbReference type="Proteomes" id="UP001057702"/>
    </source>
</evidence>
<reference evidence="2" key="1">
    <citation type="submission" date="2022-06" db="EMBL/GenBank/DDBJ databases">
        <title>Draft genome sequence of Streptomyces sp. RB6PN25 isolated from peat swamp forest in Thailand.</title>
        <authorList>
            <person name="Duangmal K."/>
            <person name="Klaysubun C."/>
        </authorList>
    </citation>
    <scope>NUCLEOTIDE SEQUENCE</scope>
    <source>
        <strain evidence="2">RB6PN25</strain>
    </source>
</reference>
<evidence type="ECO:0000259" key="1">
    <source>
        <dbReference type="Pfam" id="PF00561"/>
    </source>
</evidence>
<name>A0ABT1PP25_9ACTN</name>
<dbReference type="InterPro" id="IPR029058">
    <property type="entry name" value="AB_hydrolase_fold"/>
</dbReference>
<dbReference type="PANTHER" id="PTHR43689">
    <property type="entry name" value="HYDROLASE"/>
    <property type="match status" value="1"/>
</dbReference>
<protein>
    <submittedName>
        <fullName evidence="2">Alpha/beta fold hydrolase</fullName>
    </submittedName>
</protein>
<dbReference type="SUPFAM" id="SSF53474">
    <property type="entry name" value="alpha/beta-Hydrolases"/>
    <property type="match status" value="1"/>
</dbReference>
<proteinExistence type="predicted"/>
<feature type="domain" description="AB hydrolase-1" evidence="1">
    <location>
        <begin position="41"/>
        <end position="92"/>
    </location>
</feature>
<dbReference type="Pfam" id="PF00561">
    <property type="entry name" value="Abhydrolase_1"/>
    <property type="match status" value="1"/>
</dbReference>
<dbReference type="InterPro" id="IPR000073">
    <property type="entry name" value="AB_hydrolase_1"/>
</dbReference>
<keyword evidence="3" id="KW-1185">Reference proteome</keyword>
<dbReference type="EMBL" id="JANFNG010000001">
    <property type="protein sequence ID" value="MCQ4079409.1"/>
    <property type="molecule type" value="Genomic_DNA"/>
</dbReference>
<evidence type="ECO:0000313" key="2">
    <source>
        <dbReference type="EMBL" id="MCQ4079409.1"/>
    </source>
</evidence>
<accession>A0ABT1PP25</accession>
<dbReference type="RefSeq" id="WP_255918255.1">
    <property type="nucleotide sequence ID" value="NZ_JANFNG010000001.1"/>
</dbReference>
<dbReference type="Gene3D" id="3.40.50.1820">
    <property type="entry name" value="alpha/beta hydrolase"/>
    <property type="match status" value="1"/>
</dbReference>
<dbReference type="PANTHER" id="PTHR43689:SF8">
    <property type="entry name" value="ALPHA_BETA-HYDROLASES SUPERFAMILY PROTEIN"/>
    <property type="match status" value="1"/>
</dbReference>